<sequence>MGNLCAANTVAARSPERILRLLHNGTDRSRCTDEGCAGRSAGYAHEHGPVRRRAERSPATVDETHRHESAQQASHQDADDADVDPSTAASVHTEGVVAGHRVIRLLGAGDRAVVYLGHSGAGSLVALKVFHAATETASIELDITVLTSAAAPGLVRLLDVAQVSDGRICLILERLAGGSLARYLVEHPSLSPGEVVTLLAPITVALNAMHTAGFAHGGVTQSTILLDANGRAVLTGFGAVMNLNDAPRDRIQRLRADYERLAVVMVAVFESVAKTDPHRESGAALMRRFQAAINPSAPPARPAQAPDAAHPGSILGRLEYDLFEWADAEPLHGFDPDDRRDAQGVTANTAAVETKAVQVNGVQLRHSALHTDPAGPRASDDKDFGHETPADPTGGKLDNAVSSQAYRPDERADELVEDFDESFDDRWPRDRFAFSGGVLRNLSGRGATLLRALQPRARLGRVIPSVVYSVVDSHPLNSAGHALRKRLHGHHRPLLVATVGGASILMLALALFPVSGRAGETGPPRVAATAGAAPVNNTPGPTDGPTIPNDLPVDTAGSASQAAIAGDDPVAAVLVLLGRRAACLLAASLVCLVDVDQTGSAILASDSYDARERQQGLSGRDIADYSGYVPSLAERSGDLAVVALTPASGEQKSQPASILVVKGEDGWRLREIFDY</sequence>
<dbReference type="PROSITE" id="PS50011">
    <property type="entry name" value="PROTEIN_KINASE_DOM"/>
    <property type="match status" value="1"/>
</dbReference>
<evidence type="ECO:0000256" key="3">
    <source>
        <dbReference type="ARBA" id="ARBA00022840"/>
    </source>
</evidence>
<evidence type="ECO:0000313" key="6">
    <source>
        <dbReference type="EMBL" id="TFD89248.1"/>
    </source>
</evidence>
<dbReference type="AlphaFoldDB" id="A0A4R9BSB0"/>
<dbReference type="GO" id="GO:0004672">
    <property type="term" value="F:protein kinase activity"/>
    <property type="evidence" value="ECO:0007669"/>
    <property type="project" value="InterPro"/>
</dbReference>
<organism evidence="6 7">
    <name type="scientific">Cryobacterium serini</name>
    <dbReference type="NCBI Taxonomy" id="1259201"/>
    <lineage>
        <taxon>Bacteria</taxon>
        <taxon>Bacillati</taxon>
        <taxon>Actinomycetota</taxon>
        <taxon>Actinomycetes</taxon>
        <taxon>Micrococcales</taxon>
        <taxon>Microbacteriaceae</taxon>
        <taxon>Cryobacterium</taxon>
    </lineage>
</organism>
<protein>
    <recommendedName>
        <fullName evidence="5">Protein kinase domain-containing protein</fullName>
    </recommendedName>
</protein>
<gene>
    <name evidence="6" type="ORF">E3T51_08075</name>
</gene>
<feature type="region of interest" description="Disordered" evidence="4">
    <location>
        <begin position="522"/>
        <end position="545"/>
    </location>
</feature>
<comment type="caution">
    <text evidence="6">The sequence shown here is derived from an EMBL/GenBank/DDBJ whole genome shotgun (WGS) entry which is preliminary data.</text>
</comment>
<keyword evidence="7" id="KW-1185">Reference proteome</keyword>
<dbReference type="Proteomes" id="UP000297626">
    <property type="component" value="Unassembled WGS sequence"/>
</dbReference>
<reference evidence="6 7" key="1">
    <citation type="submission" date="2019-03" db="EMBL/GenBank/DDBJ databases">
        <title>Genomics of glacier-inhabiting Cryobacterium strains.</title>
        <authorList>
            <person name="Liu Q."/>
            <person name="Xin Y.-H."/>
        </authorList>
    </citation>
    <scope>NUCLEOTIDE SEQUENCE [LARGE SCALE GENOMIC DNA]</scope>
    <source>
        <strain evidence="6 7">Sr54</strain>
    </source>
</reference>
<feature type="region of interest" description="Disordered" evidence="4">
    <location>
        <begin position="28"/>
        <end position="92"/>
    </location>
</feature>
<feature type="compositionally biased region" description="Basic and acidic residues" evidence="4">
    <location>
        <begin position="378"/>
        <end position="389"/>
    </location>
</feature>
<keyword evidence="2" id="KW-0547">Nucleotide-binding</keyword>
<dbReference type="SUPFAM" id="SSF56112">
    <property type="entry name" value="Protein kinase-like (PK-like)"/>
    <property type="match status" value="1"/>
</dbReference>
<proteinExistence type="inferred from homology"/>
<dbReference type="InterPro" id="IPR011009">
    <property type="entry name" value="Kinase-like_dom_sf"/>
</dbReference>
<feature type="region of interest" description="Disordered" evidence="4">
    <location>
        <begin position="365"/>
        <end position="410"/>
    </location>
</feature>
<evidence type="ECO:0000313" key="7">
    <source>
        <dbReference type="Proteomes" id="UP000297626"/>
    </source>
</evidence>
<dbReference type="SMART" id="SM00220">
    <property type="entry name" value="S_TKc"/>
    <property type="match status" value="1"/>
</dbReference>
<dbReference type="PANTHER" id="PTHR45832">
    <property type="entry name" value="SERINE/THREONINE-PROTEIN KINASE SAMKA-RELATED-RELATED"/>
    <property type="match status" value="1"/>
</dbReference>
<evidence type="ECO:0000256" key="1">
    <source>
        <dbReference type="ARBA" id="ARBA00008874"/>
    </source>
</evidence>
<dbReference type="InterPro" id="IPR051931">
    <property type="entry name" value="PAK3-like"/>
</dbReference>
<feature type="domain" description="Protein kinase" evidence="5">
    <location>
        <begin position="100"/>
        <end position="389"/>
    </location>
</feature>
<dbReference type="Pfam" id="PF00069">
    <property type="entry name" value="Pkinase"/>
    <property type="match status" value="1"/>
</dbReference>
<dbReference type="PANTHER" id="PTHR45832:SF22">
    <property type="entry name" value="SERINE_THREONINE-PROTEIN KINASE SAMKA-RELATED"/>
    <property type="match status" value="1"/>
</dbReference>
<dbReference type="EMBL" id="SOHN01000009">
    <property type="protein sequence ID" value="TFD89248.1"/>
    <property type="molecule type" value="Genomic_DNA"/>
</dbReference>
<dbReference type="GO" id="GO:0005524">
    <property type="term" value="F:ATP binding"/>
    <property type="evidence" value="ECO:0007669"/>
    <property type="project" value="UniProtKB-KW"/>
</dbReference>
<dbReference type="Gene3D" id="1.10.510.10">
    <property type="entry name" value="Transferase(Phosphotransferase) domain 1"/>
    <property type="match status" value="1"/>
</dbReference>
<evidence type="ECO:0000256" key="2">
    <source>
        <dbReference type="ARBA" id="ARBA00022741"/>
    </source>
</evidence>
<accession>A0A4R9BSB0</accession>
<keyword evidence="3" id="KW-0067">ATP-binding</keyword>
<evidence type="ECO:0000259" key="5">
    <source>
        <dbReference type="PROSITE" id="PS50011"/>
    </source>
</evidence>
<comment type="similarity">
    <text evidence="1">Belongs to the protein kinase superfamily. STE Ser/Thr protein kinase family. STE20 subfamily.</text>
</comment>
<evidence type="ECO:0000256" key="4">
    <source>
        <dbReference type="SAM" id="MobiDB-lite"/>
    </source>
</evidence>
<dbReference type="InterPro" id="IPR000719">
    <property type="entry name" value="Prot_kinase_dom"/>
</dbReference>
<name>A0A4R9BSB0_9MICO</name>